<dbReference type="AlphaFoldDB" id="A0A9D2S5U6"/>
<evidence type="ECO:0000313" key="3">
    <source>
        <dbReference type="Proteomes" id="UP000824208"/>
    </source>
</evidence>
<keyword evidence="1" id="KW-0812">Transmembrane</keyword>
<name>A0A9D2S5U6_9FIRM</name>
<organism evidence="2 3">
    <name type="scientific">Candidatus Flavonifractor intestinipullorum</name>
    <dbReference type="NCBI Taxonomy" id="2838587"/>
    <lineage>
        <taxon>Bacteria</taxon>
        <taxon>Bacillati</taxon>
        <taxon>Bacillota</taxon>
        <taxon>Clostridia</taxon>
        <taxon>Eubacteriales</taxon>
        <taxon>Oscillospiraceae</taxon>
        <taxon>Flavonifractor</taxon>
    </lineage>
</organism>
<keyword evidence="1" id="KW-0472">Membrane</keyword>
<keyword evidence="1" id="KW-1133">Transmembrane helix</keyword>
<dbReference type="EMBL" id="DWYC01000087">
    <property type="protein sequence ID" value="HJB57777.1"/>
    <property type="molecule type" value="Genomic_DNA"/>
</dbReference>
<sequence length="145" mass="15582">MKRRVFYGIWSLVTLLQAACIAGGFVLARLAHTRAGVNHHVAARKWKYNELLFRGAPLLALQVLAVVLTVVLLVLLVRALRRGGGFRAVLALESLAAAGMVLAYLTVPALKAVGIYPYAVLLAAIVLILALLAQFAGGRVRPNYP</sequence>
<protein>
    <submittedName>
        <fullName evidence="2">Uncharacterized protein</fullName>
    </submittedName>
</protein>
<feature type="transmembrane region" description="Helical" evidence="1">
    <location>
        <begin position="51"/>
        <end position="77"/>
    </location>
</feature>
<feature type="transmembrane region" description="Helical" evidence="1">
    <location>
        <begin position="89"/>
        <end position="109"/>
    </location>
</feature>
<comment type="caution">
    <text evidence="2">The sequence shown here is derived from an EMBL/GenBank/DDBJ whole genome shotgun (WGS) entry which is preliminary data.</text>
</comment>
<reference evidence="2" key="2">
    <citation type="submission" date="2021-04" db="EMBL/GenBank/DDBJ databases">
        <authorList>
            <person name="Gilroy R."/>
        </authorList>
    </citation>
    <scope>NUCLEOTIDE SEQUENCE</scope>
    <source>
        <strain evidence="2">CHK189-11263</strain>
    </source>
</reference>
<proteinExistence type="predicted"/>
<gene>
    <name evidence="2" type="ORF">H9714_09525</name>
</gene>
<reference evidence="2" key="1">
    <citation type="journal article" date="2021" name="PeerJ">
        <title>Extensive microbial diversity within the chicken gut microbiome revealed by metagenomics and culture.</title>
        <authorList>
            <person name="Gilroy R."/>
            <person name="Ravi A."/>
            <person name="Getino M."/>
            <person name="Pursley I."/>
            <person name="Horton D.L."/>
            <person name="Alikhan N.F."/>
            <person name="Baker D."/>
            <person name="Gharbi K."/>
            <person name="Hall N."/>
            <person name="Watson M."/>
            <person name="Adriaenssens E.M."/>
            <person name="Foster-Nyarko E."/>
            <person name="Jarju S."/>
            <person name="Secka A."/>
            <person name="Antonio M."/>
            <person name="Oren A."/>
            <person name="Chaudhuri R.R."/>
            <person name="La Ragione R."/>
            <person name="Hildebrand F."/>
            <person name="Pallen M.J."/>
        </authorList>
    </citation>
    <scope>NUCLEOTIDE SEQUENCE</scope>
    <source>
        <strain evidence="2">CHK189-11263</strain>
    </source>
</reference>
<evidence type="ECO:0000313" key="2">
    <source>
        <dbReference type="EMBL" id="HJB57777.1"/>
    </source>
</evidence>
<dbReference type="Proteomes" id="UP000824208">
    <property type="component" value="Unassembled WGS sequence"/>
</dbReference>
<feature type="transmembrane region" description="Helical" evidence="1">
    <location>
        <begin position="115"/>
        <end position="136"/>
    </location>
</feature>
<feature type="transmembrane region" description="Helical" evidence="1">
    <location>
        <begin position="7"/>
        <end position="31"/>
    </location>
</feature>
<evidence type="ECO:0000256" key="1">
    <source>
        <dbReference type="SAM" id="Phobius"/>
    </source>
</evidence>
<accession>A0A9D2S5U6</accession>